<dbReference type="Gene3D" id="3.30.360.10">
    <property type="entry name" value="Dihydrodipicolinate Reductase, domain 2"/>
    <property type="match status" value="1"/>
</dbReference>
<gene>
    <name evidence="1" type="ORF">SUNI508_04261</name>
</gene>
<accession>A0ABR2V8W1</accession>
<sequence>MLHPFVWHRLDVRDDFELRGKDGKVLRKWTEKKSHKAYSFEEADREFADIPGEKWWMGYRYMLEEFVKRIKGRETQYWVVPEDSIASMKMIDMAYVKSGLGPRSSSKFQLN</sequence>
<protein>
    <submittedName>
        <fullName evidence="1">Gfo/Idh/MocA-like oxidoreductase N-terminal domain-containing protein</fullName>
    </submittedName>
</protein>
<evidence type="ECO:0000313" key="2">
    <source>
        <dbReference type="Proteomes" id="UP001408356"/>
    </source>
</evidence>
<organism evidence="1 2">
    <name type="scientific">Seiridium unicorne</name>
    <dbReference type="NCBI Taxonomy" id="138068"/>
    <lineage>
        <taxon>Eukaryota</taxon>
        <taxon>Fungi</taxon>
        <taxon>Dikarya</taxon>
        <taxon>Ascomycota</taxon>
        <taxon>Pezizomycotina</taxon>
        <taxon>Sordariomycetes</taxon>
        <taxon>Xylariomycetidae</taxon>
        <taxon>Amphisphaeriales</taxon>
        <taxon>Sporocadaceae</taxon>
        <taxon>Seiridium</taxon>
    </lineage>
</organism>
<keyword evidence="2" id="KW-1185">Reference proteome</keyword>
<evidence type="ECO:0000313" key="1">
    <source>
        <dbReference type="EMBL" id="KAK9423367.1"/>
    </source>
</evidence>
<proteinExistence type="predicted"/>
<comment type="caution">
    <text evidence="1">The sequence shown here is derived from an EMBL/GenBank/DDBJ whole genome shotgun (WGS) entry which is preliminary data.</text>
</comment>
<name>A0ABR2V8W1_9PEZI</name>
<reference evidence="1 2" key="1">
    <citation type="journal article" date="2024" name="J. Plant Pathol.">
        <title>Sequence and assembly of the genome of Seiridium unicorne, isolate CBS 538.82, causal agent of cypress canker disease.</title>
        <authorList>
            <person name="Scali E."/>
            <person name="Rocca G.D."/>
            <person name="Danti R."/>
            <person name="Garbelotto M."/>
            <person name="Barberini S."/>
            <person name="Baroncelli R."/>
            <person name="Emiliani G."/>
        </authorList>
    </citation>
    <scope>NUCLEOTIDE SEQUENCE [LARGE SCALE GENOMIC DNA]</scope>
    <source>
        <strain evidence="1 2">BM-138-508</strain>
    </source>
</reference>
<dbReference type="Proteomes" id="UP001408356">
    <property type="component" value="Unassembled WGS sequence"/>
</dbReference>
<dbReference type="EMBL" id="JARVKF010000079">
    <property type="protein sequence ID" value="KAK9423367.1"/>
    <property type="molecule type" value="Genomic_DNA"/>
</dbReference>